<reference evidence="1" key="2">
    <citation type="journal article" date="2019" name="Genome Biol. Evol.">
        <title>Day and night: Metabolic profiles and evolutionary relationships of six axenic non-marine cyanobacteria.</title>
        <authorList>
            <person name="Will S.E."/>
            <person name="Henke P."/>
            <person name="Boedeker C."/>
            <person name="Huang S."/>
            <person name="Brinkmann H."/>
            <person name="Rohde M."/>
            <person name="Jarek M."/>
            <person name="Friedl T."/>
            <person name="Seufert S."/>
            <person name="Schumacher M."/>
            <person name="Overmann J."/>
            <person name="Neumann-Schaal M."/>
            <person name="Petersen J."/>
        </authorList>
    </citation>
    <scope>NUCLEOTIDE SEQUENCE [LARGE SCALE GENOMIC DNA]</scope>
    <source>
        <strain evidence="1">PCC 7102</strain>
    </source>
</reference>
<organism evidence="1 2">
    <name type="scientific">Dulcicalothrix desertica PCC 7102</name>
    <dbReference type="NCBI Taxonomy" id="232991"/>
    <lineage>
        <taxon>Bacteria</taxon>
        <taxon>Bacillati</taxon>
        <taxon>Cyanobacteriota</taxon>
        <taxon>Cyanophyceae</taxon>
        <taxon>Nostocales</taxon>
        <taxon>Calotrichaceae</taxon>
        <taxon>Dulcicalothrix</taxon>
    </lineage>
</organism>
<evidence type="ECO:0000313" key="2">
    <source>
        <dbReference type="Proteomes" id="UP000271624"/>
    </source>
</evidence>
<dbReference type="OrthoDB" id="515090at2"/>
<accession>A0A3S1CJB0</accession>
<dbReference type="RefSeq" id="WP_127080359.1">
    <property type="nucleotide sequence ID" value="NZ_RSCL01000003.1"/>
</dbReference>
<comment type="caution">
    <text evidence="1">The sequence shown here is derived from an EMBL/GenBank/DDBJ whole genome shotgun (WGS) entry which is preliminary data.</text>
</comment>
<reference evidence="1" key="1">
    <citation type="submission" date="2018-12" db="EMBL/GenBank/DDBJ databases">
        <authorList>
            <person name="Will S."/>
            <person name="Neumann-Schaal M."/>
            <person name="Henke P."/>
        </authorList>
    </citation>
    <scope>NUCLEOTIDE SEQUENCE</scope>
    <source>
        <strain evidence="1">PCC 7102</strain>
    </source>
</reference>
<gene>
    <name evidence="1" type="ORF">DSM106972_017410</name>
</gene>
<dbReference type="EMBL" id="RSCL01000003">
    <property type="protein sequence ID" value="RUT08573.1"/>
    <property type="molecule type" value="Genomic_DNA"/>
</dbReference>
<name>A0A3S1CJB0_9CYAN</name>
<proteinExistence type="predicted"/>
<sequence length="79" mass="8494">MTKFELIYNCTHQYDKQTICNSNIIRRAIDSSHAEELIAGASTHAVVAVASPFACPVQLGANKVSAYVEKMGFYLGAGA</sequence>
<protein>
    <submittedName>
        <fullName evidence="1">Uncharacterized protein</fullName>
    </submittedName>
</protein>
<dbReference type="AlphaFoldDB" id="A0A3S1CJB0"/>
<evidence type="ECO:0000313" key="1">
    <source>
        <dbReference type="EMBL" id="RUT08573.1"/>
    </source>
</evidence>
<keyword evidence="2" id="KW-1185">Reference proteome</keyword>
<dbReference type="Proteomes" id="UP000271624">
    <property type="component" value="Unassembled WGS sequence"/>
</dbReference>